<gene>
    <name evidence="3" type="ORF">B0I18_104327</name>
</gene>
<dbReference type="RefSeq" id="WP_106523288.1">
    <property type="nucleotide sequence ID" value="NZ_PYGD01000004.1"/>
</dbReference>
<feature type="domain" description="Secretion system C-terminal sorting" evidence="2">
    <location>
        <begin position="476"/>
        <end position="541"/>
    </location>
</feature>
<evidence type="ECO:0000259" key="2">
    <source>
        <dbReference type="Pfam" id="PF18962"/>
    </source>
</evidence>
<dbReference type="NCBIfam" id="TIGR04183">
    <property type="entry name" value="Por_Secre_tail"/>
    <property type="match status" value="1"/>
</dbReference>
<dbReference type="OrthoDB" id="9803616at2"/>
<dbReference type="InterPro" id="IPR026444">
    <property type="entry name" value="Secre_tail"/>
</dbReference>
<dbReference type="Pfam" id="PF18962">
    <property type="entry name" value="Por_Secre_tail"/>
    <property type="match status" value="1"/>
</dbReference>
<reference evidence="3 4" key="1">
    <citation type="submission" date="2018-03" db="EMBL/GenBank/DDBJ databases">
        <title>Genomic Encyclopedia of Type Strains, Phase III (KMG-III): the genomes of soil and plant-associated and newly described type strains.</title>
        <authorList>
            <person name="Whitman W."/>
        </authorList>
    </citation>
    <scope>NUCLEOTIDE SEQUENCE [LARGE SCALE GENOMIC DNA]</scope>
    <source>
        <strain evidence="3 4">CGMCC 1.12700</strain>
    </source>
</reference>
<keyword evidence="1" id="KW-0732">Signal</keyword>
<evidence type="ECO:0000313" key="4">
    <source>
        <dbReference type="Proteomes" id="UP000240572"/>
    </source>
</evidence>
<sequence>MNTLFKVRLLIVYLCGIALFSQPVFAGQNQPSTTGAALWLTNGDGSGNACYPTTVPLSAGFQFASYSVSGASFRVRLEYKRFDLQLVGLGMVILNESITQTIYTPVKVPTAGGTALFNTSYFYGASYPMHFASATGYYRVTTTLQQFAGSAWTDIETLTSPHYYVAPNDNNRILAPYVSVGKANTLAVDFKVNNTAGWVSGIGLPPVLYTCNPLSVIMDHISGTTESMTITLTKGNWSSGGFAALPGSSNTTSQYIVQTPGAIPDQALHSMFSTFLTGYEGYLQVSLTIDQNGCDNINDIPTKSQVFKLGNPVQFKLHTSATGCNNGQVDRVTTLPISTVNFSGPPCQNGWVGAFTGGVESATFAGVGTVTSCTQTVQEVNPNTGAVIGANLGSISSSSVPNSLTQFVSIVGLYFVTNFPGVASNNRTFKYTLSVTANGCSASNFTYFRIAQDGSGGGQTWDAKVPVAKADGAPLVYPNPANDQVNIKYAGFDEKAYITIYDQTGRKVLSQSSLRNNTEINISSLSKGIYLYTIVSGAEAFHGKFGKN</sequence>
<dbReference type="Proteomes" id="UP000240572">
    <property type="component" value="Unassembled WGS sequence"/>
</dbReference>
<protein>
    <submittedName>
        <fullName evidence="3">Putative secreted protein (Por secretion system target)</fullName>
    </submittedName>
</protein>
<accession>A0A2P8D4T4</accession>
<organism evidence="3 4">
    <name type="scientific">Taibaiella chishuiensis</name>
    <dbReference type="NCBI Taxonomy" id="1434707"/>
    <lineage>
        <taxon>Bacteria</taxon>
        <taxon>Pseudomonadati</taxon>
        <taxon>Bacteroidota</taxon>
        <taxon>Chitinophagia</taxon>
        <taxon>Chitinophagales</taxon>
        <taxon>Chitinophagaceae</taxon>
        <taxon>Taibaiella</taxon>
    </lineage>
</organism>
<comment type="caution">
    <text evidence="3">The sequence shown here is derived from an EMBL/GenBank/DDBJ whole genome shotgun (WGS) entry which is preliminary data.</text>
</comment>
<dbReference type="AlphaFoldDB" id="A0A2P8D4T4"/>
<keyword evidence="4" id="KW-1185">Reference proteome</keyword>
<evidence type="ECO:0000256" key="1">
    <source>
        <dbReference type="SAM" id="SignalP"/>
    </source>
</evidence>
<evidence type="ECO:0000313" key="3">
    <source>
        <dbReference type="EMBL" id="PSK92228.1"/>
    </source>
</evidence>
<dbReference type="EMBL" id="PYGD01000004">
    <property type="protein sequence ID" value="PSK92228.1"/>
    <property type="molecule type" value="Genomic_DNA"/>
</dbReference>
<proteinExistence type="predicted"/>
<feature type="chain" id="PRO_5015196018" evidence="1">
    <location>
        <begin position="27"/>
        <end position="548"/>
    </location>
</feature>
<name>A0A2P8D4T4_9BACT</name>
<feature type="signal peptide" evidence="1">
    <location>
        <begin position="1"/>
        <end position="26"/>
    </location>
</feature>